<reference evidence="1 2" key="1">
    <citation type="submission" date="2016-11" db="EMBL/GenBank/DDBJ databases">
        <authorList>
            <person name="Jaros S."/>
            <person name="Januszkiewicz K."/>
            <person name="Wedrychowicz H."/>
        </authorList>
    </citation>
    <scope>NUCLEOTIDE SEQUENCE [LARGE SCALE GENOMIC DNA]</scope>
    <source>
        <strain evidence="1 2">DSM 22153</strain>
    </source>
</reference>
<dbReference type="Proteomes" id="UP000186002">
    <property type="component" value="Unassembled WGS sequence"/>
</dbReference>
<name>A0A1M6ZYR3_9HYPH</name>
<evidence type="ECO:0000313" key="2">
    <source>
        <dbReference type="Proteomes" id="UP000186002"/>
    </source>
</evidence>
<organism evidence="1 2">
    <name type="scientific">Roseibium suaedae</name>
    <dbReference type="NCBI Taxonomy" id="735517"/>
    <lineage>
        <taxon>Bacteria</taxon>
        <taxon>Pseudomonadati</taxon>
        <taxon>Pseudomonadota</taxon>
        <taxon>Alphaproteobacteria</taxon>
        <taxon>Hyphomicrobiales</taxon>
        <taxon>Stappiaceae</taxon>
        <taxon>Roseibium</taxon>
    </lineage>
</organism>
<gene>
    <name evidence="1" type="ORF">SAMN05444272_0376</name>
</gene>
<dbReference type="OrthoDB" id="1551443at2"/>
<sequence>MNRQELIASLARRDLFPWRTIGLCLDRPELCIPPLLLLLERKARGLFLSEDEHRALYYGVHILAALKVREAASPLTAILCGDLEEAAELVGDAIGDTVPRILMAFMPALADRAWDVVASPQIDWIIREAFLRAWTYAVLEEAVPLEIAAEKLRQFPSTVCPEPDSFLWAGWLNAIADLGLGSLKANAMRAFETGQIAADEFGFFPADIETFHSDLARMDASTAQQRRAFLLRRGYRPFQPTHDEFAQASRHVLVRETEEKGSLLLKAAESDTPYNH</sequence>
<protein>
    <recommendedName>
        <fullName evidence="3">DUF1186 domain-containing protein</fullName>
    </recommendedName>
</protein>
<evidence type="ECO:0008006" key="3">
    <source>
        <dbReference type="Google" id="ProtNLM"/>
    </source>
</evidence>
<evidence type="ECO:0000313" key="1">
    <source>
        <dbReference type="EMBL" id="SHL35485.1"/>
    </source>
</evidence>
<accession>A0A1M6ZYR3</accession>
<proteinExistence type="predicted"/>
<dbReference type="EMBL" id="FRBW01000001">
    <property type="protein sequence ID" value="SHL35485.1"/>
    <property type="molecule type" value="Genomic_DNA"/>
</dbReference>
<keyword evidence="2" id="KW-1185">Reference proteome</keyword>
<dbReference type="STRING" id="735517.SAMN05444272_0376"/>
<dbReference type="RefSeq" id="WP_073008090.1">
    <property type="nucleotide sequence ID" value="NZ_FRBW01000001.1"/>
</dbReference>
<dbReference type="AlphaFoldDB" id="A0A1M6ZYR3"/>